<dbReference type="InterPro" id="IPR052158">
    <property type="entry name" value="INH-QAR"/>
</dbReference>
<dbReference type="AlphaFoldDB" id="A0A5J6WQW3"/>
<dbReference type="Proteomes" id="UP000327424">
    <property type="component" value="Chromosome"/>
</dbReference>
<dbReference type="PANTHER" id="PTHR43130">
    <property type="entry name" value="ARAC-FAMILY TRANSCRIPTIONAL REGULATOR"/>
    <property type="match status" value="1"/>
</dbReference>
<keyword evidence="1" id="KW-0805">Transcription regulation</keyword>
<name>A0A5J6WQW3_MORMI</name>
<keyword evidence="2" id="KW-0804">Transcription</keyword>
<feature type="domain" description="HTH araC/xylS-type" evidence="3">
    <location>
        <begin position="207"/>
        <end position="305"/>
    </location>
</feature>
<dbReference type="SUPFAM" id="SSF52317">
    <property type="entry name" value="Class I glutamine amidotransferase-like"/>
    <property type="match status" value="1"/>
</dbReference>
<dbReference type="GO" id="GO:0043565">
    <property type="term" value="F:sequence-specific DNA binding"/>
    <property type="evidence" value="ECO:0007669"/>
    <property type="project" value="InterPro"/>
</dbReference>
<dbReference type="Gene3D" id="1.10.10.60">
    <property type="entry name" value="Homeodomain-like"/>
    <property type="match status" value="1"/>
</dbReference>
<dbReference type="SMART" id="SM00342">
    <property type="entry name" value="HTH_ARAC"/>
    <property type="match status" value="1"/>
</dbReference>
<evidence type="ECO:0000256" key="2">
    <source>
        <dbReference type="ARBA" id="ARBA00023163"/>
    </source>
</evidence>
<dbReference type="InterPro" id="IPR009057">
    <property type="entry name" value="Homeodomain-like_sf"/>
</dbReference>
<dbReference type="InterPro" id="IPR002818">
    <property type="entry name" value="DJ-1/PfpI"/>
</dbReference>
<dbReference type="PANTHER" id="PTHR43130:SF3">
    <property type="entry name" value="HTH-TYPE TRANSCRIPTIONAL REGULATOR RV1931C"/>
    <property type="match status" value="1"/>
</dbReference>
<organism evidence="4 5">
    <name type="scientific">Moritella marina ATCC 15381</name>
    <dbReference type="NCBI Taxonomy" id="1202962"/>
    <lineage>
        <taxon>Bacteria</taxon>
        <taxon>Pseudomonadati</taxon>
        <taxon>Pseudomonadota</taxon>
        <taxon>Gammaproteobacteria</taxon>
        <taxon>Alteromonadales</taxon>
        <taxon>Moritellaceae</taxon>
        <taxon>Moritella</taxon>
    </lineage>
</organism>
<accession>A0A5J6WQW3</accession>
<dbReference type="InterPro" id="IPR029062">
    <property type="entry name" value="Class_I_gatase-like"/>
</dbReference>
<dbReference type="KEGG" id="mmaa:FR932_13445"/>
<sequence>MTSPIRIVIIDYPNALQSAVQGLKELFLIANKIIIDSQFDMQFTVSVVQSDSEFGRNSQSDIVILPPNFDGHYYRAPQPEVLQFLHDAHNKGAVLCSACAGTFILAQTGLLDNRPATTHWQLAEEFNALYPKISLNVESLLINDGDIITAGGLMSWIDLGLEIVAQFTRPHIMRTLGKYLIVDTGKREQRYYGSFTPKFNHGNQRILQVQHYIQANYNQALNIALLAGLACMTERTFLRQFTHATSLKPIKYVQKVRVQKACERLESTTQSFELIAQNMGYDDVSSFRKVFITIIGLSPSDFKARFV</sequence>
<dbReference type="Gene3D" id="3.40.50.880">
    <property type="match status" value="1"/>
</dbReference>
<dbReference type="SUPFAM" id="SSF46689">
    <property type="entry name" value="Homeodomain-like"/>
    <property type="match status" value="2"/>
</dbReference>
<evidence type="ECO:0000313" key="4">
    <source>
        <dbReference type="EMBL" id="QFI38782.1"/>
    </source>
</evidence>
<dbReference type="PROSITE" id="PS01124">
    <property type="entry name" value="HTH_ARAC_FAMILY_2"/>
    <property type="match status" value="1"/>
</dbReference>
<dbReference type="RefSeq" id="WP_019439625.1">
    <property type="nucleotide sequence ID" value="NZ_ALOE01000002.1"/>
</dbReference>
<dbReference type="Pfam" id="PF01965">
    <property type="entry name" value="DJ-1_PfpI"/>
    <property type="match status" value="1"/>
</dbReference>
<keyword evidence="5" id="KW-1185">Reference proteome</keyword>
<proteinExistence type="predicted"/>
<dbReference type="GO" id="GO:0003700">
    <property type="term" value="F:DNA-binding transcription factor activity"/>
    <property type="evidence" value="ECO:0007669"/>
    <property type="project" value="InterPro"/>
</dbReference>
<dbReference type="EMBL" id="CP044399">
    <property type="protein sequence ID" value="QFI38782.1"/>
    <property type="molecule type" value="Genomic_DNA"/>
</dbReference>
<protein>
    <submittedName>
        <fullName evidence="4">Helix-turn-helix domain-containing protein</fullName>
    </submittedName>
</protein>
<dbReference type="OrthoDB" id="9803764at2"/>
<dbReference type="InterPro" id="IPR018060">
    <property type="entry name" value="HTH_AraC"/>
</dbReference>
<gene>
    <name evidence="4" type="ORF">FR932_13445</name>
</gene>
<evidence type="ECO:0000259" key="3">
    <source>
        <dbReference type="PROSITE" id="PS01124"/>
    </source>
</evidence>
<reference evidence="4 5" key="1">
    <citation type="submission" date="2019-09" db="EMBL/GenBank/DDBJ databases">
        <title>Hybrid Assembly of the complete Genome of the Deep-Sea Bacterium Moritella marina from long Nanopore and Illumina reads.</title>
        <authorList>
            <person name="Magin S."/>
            <person name="Georgoulis A."/>
            <person name="Papadimitriou K."/>
            <person name="Iliakis G."/>
            <person name="Vorgias C.E."/>
        </authorList>
    </citation>
    <scope>NUCLEOTIDE SEQUENCE [LARGE SCALE GENOMIC DNA]</scope>
    <source>
        <strain evidence="4 5">MP-1</strain>
    </source>
</reference>
<evidence type="ECO:0000256" key="1">
    <source>
        <dbReference type="ARBA" id="ARBA00023015"/>
    </source>
</evidence>
<dbReference type="Pfam" id="PF12833">
    <property type="entry name" value="HTH_18"/>
    <property type="match status" value="1"/>
</dbReference>
<dbReference type="CDD" id="cd03138">
    <property type="entry name" value="GATase1_AraC_2"/>
    <property type="match status" value="1"/>
</dbReference>
<evidence type="ECO:0000313" key="5">
    <source>
        <dbReference type="Proteomes" id="UP000327424"/>
    </source>
</evidence>